<evidence type="ECO:0000256" key="3">
    <source>
        <dbReference type="ARBA" id="ARBA00023163"/>
    </source>
</evidence>
<dbReference type="PROSITE" id="PS50110">
    <property type="entry name" value="RESPONSE_REGULATORY"/>
    <property type="match status" value="1"/>
</dbReference>
<evidence type="ECO:0000256" key="1">
    <source>
        <dbReference type="ARBA" id="ARBA00023015"/>
    </source>
</evidence>
<dbReference type="GO" id="GO:0006355">
    <property type="term" value="P:regulation of DNA-templated transcription"/>
    <property type="evidence" value="ECO:0007669"/>
    <property type="project" value="InterPro"/>
</dbReference>
<feature type="domain" description="Response regulatory" evidence="6">
    <location>
        <begin position="5"/>
        <end position="119"/>
    </location>
</feature>
<dbReference type="Proteomes" id="UP000248795">
    <property type="component" value="Unassembled WGS sequence"/>
</dbReference>
<dbReference type="RefSeq" id="WP_111198404.1">
    <property type="nucleotide sequence ID" value="NZ_QKVK01000004.1"/>
</dbReference>
<evidence type="ECO:0000259" key="5">
    <source>
        <dbReference type="PROSITE" id="PS50043"/>
    </source>
</evidence>
<proteinExistence type="predicted"/>
<dbReference type="PANTHER" id="PTHR44688:SF16">
    <property type="entry name" value="DNA-BINDING TRANSCRIPTIONAL ACTIVATOR DEVR_DOSR"/>
    <property type="match status" value="1"/>
</dbReference>
<feature type="modified residue" description="4-aspartylphosphate" evidence="4">
    <location>
        <position position="54"/>
    </location>
</feature>
<dbReference type="Gene3D" id="1.10.10.10">
    <property type="entry name" value="Winged helix-like DNA-binding domain superfamily/Winged helix DNA-binding domain"/>
    <property type="match status" value="1"/>
</dbReference>
<dbReference type="Pfam" id="PF00072">
    <property type="entry name" value="Response_reg"/>
    <property type="match status" value="1"/>
</dbReference>
<keyword evidence="8" id="KW-1185">Reference proteome</keyword>
<dbReference type="EMBL" id="QKVK01000004">
    <property type="protein sequence ID" value="PZF76874.1"/>
    <property type="molecule type" value="Genomic_DNA"/>
</dbReference>
<organism evidence="7 8">
    <name type="scientific">Aestuariivirga litoralis</name>
    <dbReference type="NCBI Taxonomy" id="2650924"/>
    <lineage>
        <taxon>Bacteria</taxon>
        <taxon>Pseudomonadati</taxon>
        <taxon>Pseudomonadota</taxon>
        <taxon>Alphaproteobacteria</taxon>
        <taxon>Hyphomicrobiales</taxon>
        <taxon>Aestuariivirgaceae</taxon>
        <taxon>Aestuariivirga</taxon>
    </lineage>
</organism>
<dbReference type="PROSITE" id="PS50043">
    <property type="entry name" value="HTH_LUXR_2"/>
    <property type="match status" value="1"/>
</dbReference>
<dbReference type="PRINTS" id="PR00038">
    <property type="entry name" value="HTHLUXR"/>
</dbReference>
<dbReference type="Pfam" id="PF00196">
    <property type="entry name" value="GerE"/>
    <property type="match status" value="1"/>
</dbReference>
<sequence length="206" mass="21921">MTGKTIMIVDDDRGFAQSLANMLGASGYRTCVSYDPASALAQSRSHQVDCALIDYNLGATLGTTLITRLREEGHGFPMIMLTGYGDVRTATQAMKLGAADFVEKPYEPGELLASIDTAINKARDTSHAADGIREARRMLRMLTERESEIVDAIVAGSSSKQIAEALGVSQRTVEAHRANVLQKLGISNTASLVRLAVLAGLGPPQG</sequence>
<dbReference type="SUPFAM" id="SSF46894">
    <property type="entry name" value="C-terminal effector domain of the bipartite response regulators"/>
    <property type="match status" value="1"/>
</dbReference>
<comment type="caution">
    <text evidence="7">The sequence shown here is derived from an EMBL/GenBank/DDBJ whole genome shotgun (WGS) entry which is preliminary data.</text>
</comment>
<name>A0A2W2B9A0_9HYPH</name>
<dbReference type="InterPro" id="IPR001789">
    <property type="entry name" value="Sig_transdc_resp-reg_receiver"/>
</dbReference>
<dbReference type="InterPro" id="IPR016032">
    <property type="entry name" value="Sig_transdc_resp-reg_C-effctor"/>
</dbReference>
<dbReference type="CDD" id="cd06170">
    <property type="entry name" value="LuxR_C_like"/>
    <property type="match status" value="1"/>
</dbReference>
<dbReference type="PROSITE" id="PS00622">
    <property type="entry name" value="HTH_LUXR_1"/>
    <property type="match status" value="1"/>
</dbReference>
<protein>
    <submittedName>
        <fullName evidence="7">DNA-binding response regulator</fullName>
    </submittedName>
</protein>
<keyword evidence="4" id="KW-0597">Phosphoprotein</keyword>
<keyword evidence="3" id="KW-0804">Transcription</keyword>
<reference evidence="8" key="1">
    <citation type="submission" date="2018-06" db="EMBL/GenBank/DDBJ databases">
        <title>Aestuariibacter litoralis strain KCTC 52945T.</title>
        <authorList>
            <person name="Li X."/>
            <person name="Salam N."/>
            <person name="Li J.-L."/>
            <person name="Chen Y.-M."/>
            <person name="Yang Z.-W."/>
            <person name="Zhang L.-Y."/>
            <person name="Han M.-X."/>
            <person name="Xiao M."/>
            <person name="Li W.-J."/>
        </authorList>
    </citation>
    <scope>NUCLEOTIDE SEQUENCE [LARGE SCALE GENOMIC DNA]</scope>
    <source>
        <strain evidence="8">KCTC 52945</strain>
    </source>
</reference>
<dbReference type="InterPro" id="IPR036388">
    <property type="entry name" value="WH-like_DNA-bd_sf"/>
</dbReference>
<feature type="domain" description="HTH luxR-type" evidence="5">
    <location>
        <begin position="135"/>
        <end position="200"/>
    </location>
</feature>
<dbReference type="Gene3D" id="3.40.50.2300">
    <property type="match status" value="1"/>
</dbReference>
<dbReference type="InterPro" id="IPR000792">
    <property type="entry name" value="Tscrpt_reg_LuxR_C"/>
</dbReference>
<dbReference type="GO" id="GO:0000160">
    <property type="term" value="P:phosphorelay signal transduction system"/>
    <property type="evidence" value="ECO:0007669"/>
    <property type="project" value="InterPro"/>
</dbReference>
<dbReference type="SMART" id="SM00421">
    <property type="entry name" value="HTH_LUXR"/>
    <property type="match status" value="1"/>
</dbReference>
<evidence type="ECO:0000313" key="7">
    <source>
        <dbReference type="EMBL" id="PZF76874.1"/>
    </source>
</evidence>
<keyword evidence="1" id="KW-0805">Transcription regulation</keyword>
<dbReference type="SMART" id="SM00448">
    <property type="entry name" value="REC"/>
    <property type="match status" value="1"/>
</dbReference>
<evidence type="ECO:0000256" key="4">
    <source>
        <dbReference type="PROSITE-ProRule" id="PRU00169"/>
    </source>
</evidence>
<dbReference type="SUPFAM" id="SSF52172">
    <property type="entry name" value="CheY-like"/>
    <property type="match status" value="1"/>
</dbReference>
<accession>A0A2W2B9A0</accession>
<evidence type="ECO:0000313" key="8">
    <source>
        <dbReference type="Proteomes" id="UP000248795"/>
    </source>
</evidence>
<dbReference type="InterPro" id="IPR011006">
    <property type="entry name" value="CheY-like_superfamily"/>
</dbReference>
<dbReference type="GO" id="GO:0003677">
    <property type="term" value="F:DNA binding"/>
    <property type="evidence" value="ECO:0007669"/>
    <property type="project" value="UniProtKB-KW"/>
</dbReference>
<evidence type="ECO:0000256" key="2">
    <source>
        <dbReference type="ARBA" id="ARBA00023125"/>
    </source>
</evidence>
<gene>
    <name evidence="7" type="ORF">DK847_10430</name>
</gene>
<evidence type="ECO:0000259" key="6">
    <source>
        <dbReference type="PROSITE" id="PS50110"/>
    </source>
</evidence>
<dbReference type="PANTHER" id="PTHR44688">
    <property type="entry name" value="DNA-BINDING TRANSCRIPTIONAL ACTIVATOR DEVR_DOSR"/>
    <property type="match status" value="1"/>
</dbReference>
<keyword evidence="2 7" id="KW-0238">DNA-binding</keyword>
<dbReference type="AlphaFoldDB" id="A0A2W2B9A0"/>